<dbReference type="InterPro" id="IPR044156">
    <property type="entry name" value="Galectin-like"/>
</dbReference>
<name>A0ABM1DJ93_CERSS</name>
<feature type="domain" description="Galectin" evidence="3">
    <location>
        <begin position="216"/>
        <end position="344"/>
    </location>
</feature>
<reference evidence="5" key="1">
    <citation type="submission" date="2025-08" db="UniProtKB">
        <authorList>
            <consortium name="RefSeq"/>
        </authorList>
    </citation>
    <scope>IDENTIFICATION</scope>
</reference>
<dbReference type="SMART" id="SM00276">
    <property type="entry name" value="GLECT"/>
    <property type="match status" value="2"/>
</dbReference>
<evidence type="ECO:0000313" key="4">
    <source>
        <dbReference type="Proteomes" id="UP000694910"/>
    </source>
</evidence>
<protein>
    <recommendedName>
        <fullName evidence="2">Galectin</fullName>
    </recommendedName>
</protein>
<dbReference type="InterPro" id="IPR013320">
    <property type="entry name" value="ConA-like_dom_sf"/>
</dbReference>
<dbReference type="SMART" id="SM00908">
    <property type="entry name" value="Gal-bind_lectin"/>
    <property type="match status" value="2"/>
</dbReference>
<evidence type="ECO:0000256" key="2">
    <source>
        <dbReference type="RuleBase" id="RU102079"/>
    </source>
</evidence>
<dbReference type="CDD" id="cd00070">
    <property type="entry name" value="GLECT"/>
    <property type="match status" value="2"/>
</dbReference>
<dbReference type="PROSITE" id="PS51304">
    <property type="entry name" value="GALECTIN"/>
    <property type="match status" value="2"/>
</dbReference>
<dbReference type="SUPFAM" id="SSF49899">
    <property type="entry name" value="Concanavalin A-like lectins/glucanases"/>
    <property type="match status" value="2"/>
</dbReference>
<dbReference type="PANTHER" id="PTHR11346">
    <property type="entry name" value="GALECTIN"/>
    <property type="match status" value="1"/>
</dbReference>
<sequence>MAFICPQPPYLNPVVPFSGIIQGSLQEGLQITVNGAVLASSGTRFAVNFQTGPSDNDIAFHFNPRFESGGYLVCNTKQNGRWGPEERKTPLPLQRGSPFELSFLVQSSHFQVTVNGSLFVQYSHRVPFHRVDTLSVTGIVQLSSISFQNTRAAPVQPAFSTMHFSQAARFPHKPKGRKPQKERVNHAVLSAPQHMFPQNPAVPPPAYPNPAYPLPFFTGIPGGLYPSKSIIVFGTVLPSAQRFHINLRSGSDIAFHLNPRFDENAVVRNTQVNGSWGSEERRLSGKMPFTRGQSFSVWIQCEGHCLRVAVNGGHLCEYHHRLRDLPAINNLEVAGDIHLTHVRT</sequence>
<dbReference type="PANTHER" id="PTHR11346:SF80">
    <property type="entry name" value="GALECTIN-9C"/>
    <property type="match status" value="1"/>
</dbReference>
<keyword evidence="1 2" id="KW-0430">Lectin</keyword>
<dbReference type="Proteomes" id="UP000694910">
    <property type="component" value="Unplaced"/>
</dbReference>
<evidence type="ECO:0000259" key="3">
    <source>
        <dbReference type="PROSITE" id="PS51304"/>
    </source>
</evidence>
<proteinExistence type="predicted"/>
<dbReference type="InterPro" id="IPR001079">
    <property type="entry name" value="Galectin_CRD"/>
</dbReference>
<evidence type="ECO:0000313" key="5">
    <source>
        <dbReference type="RefSeq" id="XP_014651874.1"/>
    </source>
</evidence>
<dbReference type="RefSeq" id="XP_014651874.1">
    <property type="nucleotide sequence ID" value="XM_014796388.1"/>
</dbReference>
<gene>
    <name evidence="5" type="primary">LOC101391972</name>
</gene>
<dbReference type="GeneID" id="101391972"/>
<feature type="domain" description="Galectin" evidence="3">
    <location>
        <begin position="17"/>
        <end position="148"/>
    </location>
</feature>
<dbReference type="Gene3D" id="2.60.120.200">
    <property type="match status" value="2"/>
</dbReference>
<accession>A0ABM1DJ93</accession>
<keyword evidence="4" id="KW-1185">Reference proteome</keyword>
<dbReference type="Pfam" id="PF00337">
    <property type="entry name" value="Gal-bind_lectin"/>
    <property type="match status" value="2"/>
</dbReference>
<evidence type="ECO:0000256" key="1">
    <source>
        <dbReference type="ARBA" id="ARBA00022734"/>
    </source>
</evidence>
<organism evidence="4 5">
    <name type="scientific">Ceratotherium simum simum</name>
    <name type="common">Southern white rhinoceros</name>
    <dbReference type="NCBI Taxonomy" id="73337"/>
    <lineage>
        <taxon>Eukaryota</taxon>
        <taxon>Metazoa</taxon>
        <taxon>Chordata</taxon>
        <taxon>Craniata</taxon>
        <taxon>Vertebrata</taxon>
        <taxon>Euteleostomi</taxon>
        <taxon>Mammalia</taxon>
        <taxon>Eutheria</taxon>
        <taxon>Laurasiatheria</taxon>
        <taxon>Perissodactyla</taxon>
        <taxon>Rhinocerotidae</taxon>
        <taxon>Ceratotherium</taxon>
    </lineage>
</organism>